<dbReference type="AlphaFoldDB" id="A0A414FX41"/>
<name>A0A414FX41_9ACTN</name>
<dbReference type="PANTHER" id="PTHR35936">
    <property type="entry name" value="MEMBRANE-BOUND LYTIC MUREIN TRANSGLYCOSYLASE F"/>
    <property type="match status" value="1"/>
</dbReference>
<evidence type="ECO:0000313" key="4">
    <source>
        <dbReference type="EMBL" id="RHD56014.1"/>
    </source>
</evidence>
<dbReference type="Proteomes" id="UP000286050">
    <property type="component" value="Unassembled WGS sequence"/>
</dbReference>
<reference evidence="4 5" key="1">
    <citation type="submission" date="2018-08" db="EMBL/GenBank/DDBJ databases">
        <title>A genome reference for cultivated species of the human gut microbiota.</title>
        <authorList>
            <person name="Zou Y."/>
            <person name="Xue W."/>
            <person name="Luo G."/>
        </authorList>
    </citation>
    <scope>NUCLEOTIDE SEQUENCE [LARGE SCALE GENOMIC DNA]</scope>
    <source>
        <strain evidence="4 5">AM30-5LB</strain>
    </source>
</reference>
<keyword evidence="1" id="KW-0732">Signal</keyword>
<feature type="region of interest" description="Disordered" evidence="2">
    <location>
        <begin position="290"/>
        <end position="319"/>
    </location>
</feature>
<comment type="caution">
    <text evidence="4">The sequence shown here is derived from an EMBL/GenBank/DDBJ whole genome shotgun (WGS) entry which is preliminary data.</text>
</comment>
<dbReference type="SMART" id="SM00062">
    <property type="entry name" value="PBPb"/>
    <property type="match status" value="1"/>
</dbReference>
<gene>
    <name evidence="4" type="ORF">DW787_04845</name>
</gene>
<dbReference type="Gene3D" id="3.40.190.10">
    <property type="entry name" value="Periplasmic binding protein-like II"/>
    <property type="match status" value="2"/>
</dbReference>
<evidence type="ECO:0000256" key="2">
    <source>
        <dbReference type="SAM" id="MobiDB-lite"/>
    </source>
</evidence>
<dbReference type="EMBL" id="QSJI01000003">
    <property type="protein sequence ID" value="RHD56014.1"/>
    <property type="molecule type" value="Genomic_DNA"/>
</dbReference>
<dbReference type="InterPro" id="IPR001638">
    <property type="entry name" value="Solute-binding_3/MltF_N"/>
</dbReference>
<dbReference type="PANTHER" id="PTHR35936:SF38">
    <property type="entry name" value="GLUTAMINE-BINDING PERIPLASMIC PROTEIN"/>
    <property type="match status" value="1"/>
</dbReference>
<evidence type="ECO:0000313" key="5">
    <source>
        <dbReference type="Proteomes" id="UP000286050"/>
    </source>
</evidence>
<dbReference type="Pfam" id="PF00497">
    <property type="entry name" value="SBP_bac_3"/>
    <property type="match status" value="1"/>
</dbReference>
<evidence type="ECO:0000259" key="3">
    <source>
        <dbReference type="SMART" id="SM00062"/>
    </source>
</evidence>
<dbReference type="RefSeq" id="WP_118271874.1">
    <property type="nucleotide sequence ID" value="NZ_QSJI01000003.1"/>
</dbReference>
<feature type="compositionally biased region" description="Polar residues" evidence="2">
    <location>
        <begin position="309"/>
        <end position="319"/>
    </location>
</feature>
<dbReference type="PROSITE" id="PS51257">
    <property type="entry name" value="PROKAR_LIPOPROTEIN"/>
    <property type="match status" value="1"/>
</dbReference>
<organism evidence="4 5">
    <name type="scientific">Collinsella intestinalis</name>
    <dbReference type="NCBI Taxonomy" id="147207"/>
    <lineage>
        <taxon>Bacteria</taxon>
        <taxon>Bacillati</taxon>
        <taxon>Actinomycetota</taxon>
        <taxon>Coriobacteriia</taxon>
        <taxon>Coriobacteriales</taxon>
        <taxon>Coriobacteriaceae</taxon>
        <taxon>Collinsella</taxon>
    </lineage>
</organism>
<proteinExistence type="predicted"/>
<feature type="domain" description="Solute-binding protein family 3/N-terminal" evidence="3">
    <location>
        <begin position="59"/>
        <end position="275"/>
    </location>
</feature>
<sequence>MIGRKFVAGRKGMAGLVAFACAMTMGLSGCSLTTPTRAEVEPEPVKATLGADDLIEDGVLTVAMDMTDAPQAMMDHEGKPSGYYADIARLLAERMGLDLRVVSSADVTGSLSKGKADLYIGARTGEDGVVESGVLVQNASSIFAKSADGSREVPTVSATTLQGAVVAVQSDSAAQDAMDSAGIDTTLKTKSNVNECFEALADGEVDYVACDSTAGAYLARAYPGTVFVGTIAPMVSYDAIAASGTDLADRAMGILEDALSDGTLEAIFRLWYGDLPFSLDDLALDGVTFEQEAPESEETPASEGESGELAQSDSLNSLG</sequence>
<evidence type="ECO:0000256" key="1">
    <source>
        <dbReference type="ARBA" id="ARBA00022729"/>
    </source>
</evidence>
<protein>
    <recommendedName>
        <fullName evidence="3">Solute-binding protein family 3/N-terminal domain-containing protein</fullName>
    </recommendedName>
</protein>
<accession>A0A414FX41</accession>
<dbReference type="SUPFAM" id="SSF53850">
    <property type="entry name" value="Periplasmic binding protein-like II"/>
    <property type="match status" value="1"/>
</dbReference>